<evidence type="ECO:0000313" key="2">
    <source>
        <dbReference type="Proteomes" id="UP000266234"/>
    </source>
</evidence>
<dbReference type="AlphaFoldDB" id="A0A395RCC9"/>
<reference evidence="1 2" key="1">
    <citation type="journal article" date="2018" name="PLoS Pathog.">
        <title>Evolution of structural diversity of trichothecenes, a family of toxins produced by plant pathogenic and entomopathogenic fungi.</title>
        <authorList>
            <person name="Proctor R.H."/>
            <person name="McCormick S.P."/>
            <person name="Kim H.S."/>
            <person name="Cardoza R.E."/>
            <person name="Stanley A.M."/>
            <person name="Lindo L."/>
            <person name="Kelly A."/>
            <person name="Brown D.W."/>
            <person name="Lee T."/>
            <person name="Vaughan M.M."/>
            <person name="Alexander N.J."/>
            <person name="Busman M."/>
            <person name="Gutierrez S."/>
        </authorList>
    </citation>
    <scope>NUCLEOTIDE SEQUENCE [LARGE SCALE GENOMIC DNA]</scope>
    <source>
        <strain evidence="1 2">NRRL 20695</strain>
    </source>
</reference>
<dbReference type="EMBL" id="PXOG01000532">
    <property type="protein sequence ID" value="RGP57755.1"/>
    <property type="molecule type" value="Genomic_DNA"/>
</dbReference>
<dbReference type="Proteomes" id="UP000266234">
    <property type="component" value="Unassembled WGS sequence"/>
</dbReference>
<feature type="non-terminal residue" evidence="1">
    <location>
        <position position="1"/>
    </location>
</feature>
<evidence type="ECO:0000313" key="1">
    <source>
        <dbReference type="EMBL" id="RGP57755.1"/>
    </source>
</evidence>
<gene>
    <name evidence="1" type="ORF">FLONG3_11459</name>
</gene>
<sequence length="188" mass="21437">GETPLLDLDKENKGLTALIYMERFGKCYGMASTHIATSNFASRTYELAASATKKFLERNPDVQRTIPLVVRGYDLHTEAVSIIEIIEKDETPETQTREQRVIESGDRWSLPQSLAEWFLKVVHFGPWDLDDHDHGVLFELRDDIGKDKAYQDRRDFTSLKSFDLPSLGNVLPADLDEKKKGLRKKVIG</sequence>
<accession>A0A395RCC9</accession>
<comment type="caution">
    <text evidence="1">The sequence shown here is derived from an EMBL/GenBank/DDBJ whole genome shotgun (WGS) entry which is preliminary data.</text>
</comment>
<keyword evidence="2" id="KW-1185">Reference proteome</keyword>
<name>A0A395RCC9_9HYPO</name>
<organism evidence="1 2">
    <name type="scientific">Fusarium longipes</name>
    <dbReference type="NCBI Taxonomy" id="694270"/>
    <lineage>
        <taxon>Eukaryota</taxon>
        <taxon>Fungi</taxon>
        <taxon>Dikarya</taxon>
        <taxon>Ascomycota</taxon>
        <taxon>Pezizomycotina</taxon>
        <taxon>Sordariomycetes</taxon>
        <taxon>Hypocreomycetidae</taxon>
        <taxon>Hypocreales</taxon>
        <taxon>Nectriaceae</taxon>
        <taxon>Fusarium</taxon>
    </lineage>
</organism>
<dbReference type="OrthoDB" id="6513042at2759"/>
<protein>
    <submittedName>
        <fullName evidence="1">Uncharacterized protein</fullName>
    </submittedName>
</protein>
<dbReference type="STRING" id="694270.A0A395RCC9"/>
<proteinExistence type="predicted"/>